<dbReference type="EMBL" id="JAPUUL010000451">
    <property type="protein sequence ID" value="KAJ8130656.1"/>
    <property type="molecule type" value="Genomic_DNA"/>
</dbReference>
<name>A0ACC2JT18_9PEZI</name>
<gene>
    <name evidence="1" type="ORF">O1611_g2973</name>
</gene>
<keyword evidence="2" id="KW-1185">Reference proteome</keyword>
<organism evidence="1 2">
    <name type="scientific">Lasiodiplodia mahajangana</name>
    <dbReference type="NCBI Taxonomy" id="1108764"/>
    <lineage>
        <taxon>Eukaryota</taxon>
        <taxon>Fungi</taxon>
        <taxon>Dikarya</taxon>
        <taxon>Ascomycota</taxon>
        <taxon>Pezizomycotina</taxon>
        <taxon>Dothideomycetes</taxon>
        <taxon>Dothideomycetes incertae sedis</taxon>
        <taxon>Botryosphaeriales</taxon>
        <taxon>Botryosphaeriaceae</taxon>
        <taxon>Lasiodiplodia</taxon>
    </lineage>
</organism>
<accession>A0ACC2JT18</accession>
<evidence type="ECO:0000313" key="2">
    <source>
        <dbReference type="Proteomes" id="UP001153332"/>
    </source>
</evidence>
<protein>
    <submittedName>
        <fullName evidence="1">Uncharacterized protein</fullName>
    </submittedName>
</protein>
<dbReference type="Proteomes" id="UP001153332">
    <property type="component" value="Unassembled WGS sequence"/>
</dbReference>
<evidence type="ECO:0000313" key="1">
    <source>
        <dbReference type="EMBL" id="KAJ8130656.1"/>
    </source>
</evidence>
<proteinExistence type="predicted"/>
<sequence>MEEQPDVEILVHIGARSRAIDDARYRSLAAAYLAYQPKEVVYLYSQSHHDSCEQDDSYEPTAQGPPSLAAGDGEYRIMQSDDGIDSTQSLQASFQSVVDNSDSPKIHMREVPKHDFLQQTPTSGIQSSWQTPPSVVQDSHPLNHADFTTFTSPTRVLENYLQYFKSPSSSSKNGSQSSKRVRSNKHISQHDGYPSLRNRVPPTPHMIPCTPQVRNRTELPSDGSQEAELQYNVNSQQQPIALDMSDDNVIEETTFLSSSQRSAQMRAESEPPLKSRKLEPITSPHALVRAASDIGPHPSSNLTASVTVELLSTHGFTYESLEIRSQEPPTSEPYIEPQDLITPSLRNLSRDADSLLCFQPREQTRELRPYERGYWLVDCSSWEPRLKRDAWAFLANYIGTGNAGWGVWCKRDPEFRELRAYCWGSVIPHIYYVLCMSSQRRIGSTWIDAEGLRVIAMGSRDQP</sequence>
<comment type="caution">
    <text evidence="1">The sequence shown here is derived from an EMBL/GenBank/DDBJ whole genome shotgun (WGS) entry which is preliminary data.</text>
</comment>
<reference evidence="1" key="1">
    <citation type="submission" date="2022-12" db="EMBL/GenBank/DDBJ databases">
        <title>Genome Sequence of Lasiodiplodia mahajangana.</title>
        <authorList>
            <person name="Buettner E."/>
        </authorList>
    </citation>
    <scope>NUCLEOTIDE SEQUENCE</scope>
    <source>
        <strain evidence="1">VT137</strain>
    </source>
</reference>